<name>A0A1H3ZU10_9FLAO</name>
<dbReference type="PANTHER" id="PTHR37805:SF1">
    <property type="entry name" value="CYTOPLASMIC PROTEIN"/>
    <property type="match status" value="1"/>
</dbReference>
<gene>
    <name evidence="1" type="ORF">SAMN05421540_104211</name>
</gene>
<sequence length="152" mass="18148">MTNNDILRRLRYTFDYSDDQMIEMFAQADAEVTRAQISDWMKKEEDEAYVNLSDKNLATFLNGMINKYRGRREGEQPKPEQRLDNNLIFKKLKIALNLKSHDILSLFELAEMPITKNELSSFLRQKKQPQYQQLLDQYLRNFLTGLQLKHRK</sequence>
<dbReference type="Proteomes" id="UP000198820">
    <property type="component" value="Unassembled WGS sequence"/>
</dbReference>
<dbReference type="InterPro" id="IPR009921">
    <property type="entry name" value="YehS-like"/>
</dbReference>
<dbReference type="EMBL" id="FNQF01000004">
    <property type="protein sequence ID" value="SEA27246.1"/>
    <property type="molecule type" value="Genomic_DNA"/>
</dbReference>
<accession>A0A1H3ZU10</accession>
<evidence type="ECO:0000313" key="1">
    <source>
        <dbReference type="EMBL" id="SEA27246.1"/>
    </source>
</evidence>
<keyword evidence="2" id="KW-1185">Reference proteome</keyword>
<dbReference type="STRING" id="908615.SAMN05421540_104211"/>
<organism evidence="1 2">
    <name type="scientific">Psychroflexus halocasei</name>
    <dbReference type="NCBI Taxonomy" id="908615"/>
    <lineage>
        <taxon>Bacteria</taxon>
        <taxon>Pseudomonadati</taxon>
        <taxon>Bacteroidota</taxon>
        <taxon>Flavobacteriia</taxon>
        <taxon>Flavobacteriales</taxon>
        <taxon>Flavobacteriaceae</taxon>
        <taxon>Psychroflexus</taxon>
    </lineage>
</organism>
<evidence type="ECO:0000313" key="2">
    <source>
        <dbReference type="Proteomes" id="UP000198820"/>
    </source>
</evidence>
<dbReference type="Pfam" id="PF07308">
    <property type="entry name" value="DUF1456"/>
    <property type="match status" value="2"/>
</dbReference>
<dbReference type="PANTHER" id="PTHR37805">
    <property type="entry name" value="CYTOPLASMIC PROTEIN-RELATED"/>
    <property type="match status" value="1"/>
</dbReference>
<dbReference type="AlphaFoldDB" id="A0A1H3ZU10"/>
<proteinExistence type="predicted"/>
<dbReference type="RefSeq" id="WP_093241949.1">
    <property type="nucleotide sequence ID" value="NZ_FNQF01000004.1"/>
</dbReference>
<protein>
    <submittedName>
        <fullName evidence="1">Uncharacterized conserved protein YehS, DUF1456 family</fullName>
    </submittedName>
</protein>
<reference evidence="1 2" key="1">
    <citation type="submission" date="2016-10" db="EMBL/GenBank/DDBJ databases">
        <authorList>
            <person name="de Groot N.N."/>
        </authorList>
    </citation>
    <scope>NUCLEOTIDE SEQUENCE [LARGE SCALE GENOMIC DNA]</scope>
    <source>
        <strain evidence="1 2">DSM 23581</strain>
    </source>
</reference>